<sequence>GTYTIVATDANGCTDAKTVTITIPTKVELTANGTNPLCFGGSGSITFSATGGTGAKTFTVNGNAATSPFTASASGTYTIVATDANGCTDTKQVTITIPTKVELTANGTNPLCFGGSGSITFSATGGTGTKTFTVNGNSATSPFSASASGTYTIVATDANGCTDTKQVTITIPTKVELTANGTNPLCFGGSGSITFSATGGTGTKTFTVNGNSAASPFSASASGTYTIVATDANGCTDTKQVTITIPTKVELTANGTNPLCFGGSGSITFSATGGTGTKTFTVNGNSAASPFSASASGTYTIVATDANGCTDTQQVTITIPTKVELTANGTNPLCFGGSGSITFSATGGTGAKTFTVNGNAATSPFTASASGTYTIVATDANGCTDAKTVTITIPTKVELTANGTNPLCFGGSGSITFSATGGTGAKTFTVNGNAATSPFTASASGTYTIVATDANGCTDTKQVTITIPTKVELTANGTNPLCFGGSGSITFSATGGTGTKTFTVNGNSATSPFSASASGTYTIVATDANGCTDTKQVTITIPTKVELTANGTNPLCFGGSGSITFSATGGTGTKTFTVNGNSATSPFSASASGTYTIVATDANGCTDTKQVTITIPTKVELTANGTNPLCFGGSGSITFSATGGTGTKTYTVNGNSATSPFSASASGTYTIVATDANGCTDTKQVTITIPTKVELTANGTNPLCFGGSGSITFS</sequence>
<protein>
    <recommendedName>
        <fullName evidence="3">SprB repeat-containing protein</fullName>
    </recommendedName>
</protein>
<comment type="caution">
    <text evidence="1">The sequence shown here is derived from an EMBL/GenBank/DDBJ whole genome shotgun (WGS) entry which is preliminary data.</text>
</comment>
<evidence type="ECO:0008006" key="3">
    <source>
        <dbReference type="Google" id="ProtNLM"/>
    </source>
</evidence>
<reference evidence="1 2" key="1">
    <citation type="submission" date="2019-02" db="EMBL/GenBank/DDBJ databases">
        <title>Flavobacterium sp. RD-2-33 isolated from forest soil.</title>
        <authorList>
            <person name="Chaudhary D.K."/>
        </authorList>
    </citation>
    <scope>NUCLEOTIDE SEQUENCE [LARGE SCALE GENOMIC DNA]</scope>
    <source>
        <strain evidence="1 2">RD-2-33</strain>
    </source>
</reference>
<gene>
    <name evidence="1" type="ORF">EZL74_13035</name>
</gene>
<keyword evidence="2" id="KW-1185">Reference proteome</keyword>
<dbReference type="Proteomes" id="UP000293300">
    <property type="component" value="Unassembled WGS sequence"/>
</dbReference>
<dbReference type="EMBL" id="SJPE01000032">
    <property type="protein sequence ID" value="TBX64378.1"/>
    <property type="molecule type" value="Genomic_DNA"/>
</dbReference>
<dbReference type="AlphaFoldDB" id="A0A4Q9YMF0"/>
<feature type="non-terminal residue" evidence="1">
    <location>
        <position position="1"/>
    </location>
</feature>
<organism evidence="1 2">
    <name type="scientific">Flavobacterium silvisoli</name>
    <dbReference type="NCBI Taxonomy" id="2529433"/>
    <lineage>
        <taxon>Bacteria</taxon>
        <taxon>Pseudomonadati</taxon>
        <taxon>Bacteroidota</taxon>
        <taxon>Flavobacteriia</taxon>
        <taxon>Flavobacteriales</taxon>
        <taxon>Flavobacteriaceae</taxon>
        <taxon>Flavobacterium</taxon>
    </lineage>
</organism>
<evidence type="ECO:0000313" key="2">
    <source>
        <dbReference type="Proteomes" id="UP000293300"/>
    </source>
</evidence>
<evidence type="ECO:0000313" key="1">
    <source>
        <dbReference type="EMBL" id="TBX64378.1"/>
    </source>
</evidence>
<name>A0A4Q9YMF0_9FLAO</name>
<proteinExistence type="predicted"/>
<feature type="non-terminal residue" evidence="1">
    <location>
        <position position="714"/>
    </location>
</feature>
<dbReference type="RefSeq" id="WP_394345868.1">
    <property type="nucleotide sequence ID" value="NZ_SJPE01000032.1"/>
</dbReference>
<accession>A0A4Q9YMF0</accession>